<gene>
    <name evidence="1" type="ORF">HMPREF3208_00489</name>
</gene>
<sequence length="213" mass="23483">MVYNPIFNKEVVQVANSRKFVAKTKDVSLTVRRADSFSISYVNCEKDIFCVEENQDGIKFVQTEKVSAFYWLKWLAKGSPEVIVTLPENVDFCEIEAESNQVLVADIKADKIYAEVHNGRVEARNVQANDVFLKCLNGSAVVNNVKVVVSCMVDTLNGTSVLEGEITKGACLEVVCENGMAEVCDKHKADLGRKTNGCAHYAVHCLNGKAVVK</sequence>
<comment type="caution">
    <text evidence="1">The sequence shown here is derived from an EMBL/GenBank/DDBJ whole genome shotgun (WGS) entry which is preliminary data.</text>
</comment>
<organism evidence="1 2">
    <name type="scientific">Gardnerella vaginalis</name>
    <dbReference type="NCBI Taxonomy" id="2702"/>
    <lineage>
        <taxon>Bacteria</taxon>
        <taxon>Bacillati</taxon>
        <taxon>Actinomycetota</taxon>
        <taxon>Actinomycetes</taxon>
        <taxon>Bifidobacteriales</taxon>
        <taxon>Bifidobacteriaceae</taxon>
        <taxon>Gardnerella</taxon>
    </lineage>
</organism>
<evidence type="ECO:0000313" key="1">
    <source>
        <dbReference type="EMBL" id="KXA21567.1"/>
    </source>
</evidence>
<proteinExistence type="predicted"/>
<dbReference type="AlphaFoldDB" id="A0A133NZ46"/>
<dbReference type="PATRIC" id="fig|2702.100.peg.468"/>
<reference evidence="1 2" key="1">
    <citation type="submission" date="2016-01" db="EMBL/GenBank/DDBJ databases">
        <authorList>
            <person name="Oliw E.H."/>
        </authorList>
    </citation>
    <scope>NUCLEOTIDE SEQUENCE [LARGE SCALE GENOMIC DNA]</scope>
    <source>
        <strain evidence="1 2">PSS_7772B</strain>
    </source>
</reference>
<evidence type="ECO:0000313" key="2">
    <source>
        <dbReference type="Proteomes" id="UP000070687"/>
    </source>
</evidence>
<accession>A0A133NZ46</accession>
<protein>
    <submittedName>
        <fullName evidence="1">Uncharacterized protein</fullName>
    </submittedName>
</protein>
<dbReference type="Proteomes" id="UP000070687">
    <property type="component" value="Unassembled WGS sequence"/>
</dbReference>
<dbReference type="EMBL" id="LRQB01000030">
    <property type="protein sequence ID" value="KXA21567.1"/>
    <property type="molecule type" value="Genomic_DNA"/>
</dbReference>
<name>A0A133NZ46_GARVA</name>